<dbReference type="AlphaFoldDB" id="A0A842HCR0"/>
<dbReference type="EMBL" id="JACHVB010000020">
    <property type="protein sequence ID" value="MBC2594212.1"/>
    <property type="molecule type" value="Genomic_DNA"/>
</dbReference>
<dbReference type="Gene3D" id="3.40.1190.20">
    <property type="match status" value="1"/>
</dbReference>
<gene>
    <name evidence="1" type="ORF">H5P28_08045</name>
</gene>
<accession>A0A842HCR0</accession>
<dbReference type="RefSeq" id="WP_185675194.1">
    <property type="nucleotide sequence ID" value="NZ_JACHVB010000020.1"/>
</dbReference>
<evidence type="ECO:0000313" key="1">
    <source>
        <dbReference type="EMBL" id="MBC2594212.1"/>
    </source>
</evidence>
<keyword evidence="1" id="KW-0418">Kinase</keyword>
<dbReference type="InterPro" id="IPR057621">
    <property type="entry name" value="Khk_prokaryotic"/>
</dbReference>
<keyword evidence="2" id="KW-1185">Reference proteome</keyword>
<organism evidence="1 2">
    <name type="scientific">Ruficoccus amylovorans</name>
    <dbReference type="NCBI Taxonomy" id="1804625"/>
    <lineage>
        <taxon>Bacteria</taxon>
        <taxon>Pseudomonadati</taxon>
        <taxon>Verrucomicrobiota</taxon>
        <taxon>Opitutia</taxon>
        <taxon>Puniceicoccales</taxon>
        <taxon>Cerasicoccaceae</taxon>
        <taxon>Ruficoccus</taxon>
    </lineage>
</organism>
<comment type="caution">
    <text evidence="1">The sequence shown here is derived from an EMBL/GenBank/DDBJ whole genome shotgun (WGS) entry which is preliminary data.</text>
</comment>
<evidence type="ECO:0000313" key="2">
    <source>
        <dbReference type="Proteomes" id="UP000546464"/>
    </source>
</evidence>
<reference evidence="1 2" key="1">
    <citation type="submission" date="2020-07" db="EMBL/GenBank/DDBJ databases">
        <authorList>
            <person name="Feng X."/>
        </authorList>
    </citation>
    <scope>NUCLEOTIDE SEQUENCE [LARGE SCALE GENOMIC DNA]</scope>
    <source>
        <strain evidence="1 2">JCM31066</strain>
    </source>
</reference>
<sequence>MDYLEKTLKELADKAASASSRHAVVGFDGFVDKIVHPVDQRFGPGDDYQAIETIAEFGSRISAAAGKSANIEMYQEMEKLGGNGPIMANAVLSAGFQTRYIGALGKLAIHPVFEEFAKKTEAVSITDPGITTAAEFKDGKIMLGNMAALDEVTYPNMVAAMGEGPLLDMFSRADLIAMVNWTMLPYLTNAFNDLLEKVFPNLGPHENRRFFFDLADPAKRSEGDIRTVIKIISRYQAHGAVTLGLNLSEAQQIFKVLSHSKVGTDERDLKLMAQTIRQELDISCVVVHPTRCAACATRDGLYFVEGPYCEHPKITTGAGDHFNAGFCVSQVLGLSPEACLTVAVSFSGSYVRTAKSPSLSDVANFIHGWASHE</sequence>
<dbReference type="Pfam" id="PF25270">
    <property type="entry name" value="Khk"/>
    <property type="match status" value="1"/>
</dbReference>
<dbReference type="Proteomes" id="UP000546464">
    <property type="component" value="Unassembled WGS sequence"/>
</dbReference>
<keyword evidence="1" id="KW-0808">Transferase</keyword>
<dbReference type="GO" id="GO:0016301">
    <property type="term" value="F:kinase activity"/>
    <property type="evidence" value="ECO:0007669"/>
    <property type="project" value="UniProtKB-KW"/>
</dbReference>
<proteinExistence type="predicted"/>
<name>A0A842HCR0_9BACT</name>
<dbReference type="SUPFAM" id="SSF53613">
    <property type="entry name" value="Ribokinase-like"/>
    <property type="match status" value="1"/>
</dbReference>
<dbReference type="InterPro" id="IPR029056">
    <property type="entry name" value="Ribokinase-like"/>
</dbReference>
<protein>
    <submittedName>
        <fullName evidence="1">Carbohydrate kinase family protein</fullName>
    </submittedName>
</protein>